<proteinExistence type="predicted"/>
<name>A0A4Q7N6B2_9BACT</name>
<dbReference type="Pfam" id="PF00144">
    <property type="entry name" value="Beta-lactamase"/>
    <property type="match status" value="1"/>
</dbReference>
<dbReference type="SUPFAM" id="SSF53681">
    <property type="entry name" value="Aspartate/glutamate racemase"/>
    <property type="match status" value="2"/>
</dbReference>
<dbReference type="AlphaFoldDB" id="A0A4Q7N6B2"/>
<dbReference type="PROSITE" id="PS00923">
    <property type="entry name" value="ASP_GLU_RACEMASE_1"/>
    <property type="match status" value="1"/>
</dbReference>
<reference evidence="3 4" key="1">
    <citation type="submission" date="2019-02" db="EMBL/GenBank/DDBJ databases">
        <title>Genomic Encyclopedia of Type Strains, Phase IV (KMG-IV): sequencing the most valuable type-strain genomes for metagenomic binning, comparative biology and taxonomic classification.</title>
        <authorList>
            <person name="Goeker M."/>
        </authorList>
    </citation>
    <scope>NUCLEOTIDE SEQUENCE [LARGE SCALE GENOMIC DNA]</scope>
    <source>
        <strain evidence="3 4">DSM 18116</strain>
    </source>
</reference>
<keyword evidence="4" id="KW-1185">Reference proteome</keyword>
<dbReference type="PANTHER" id="PTHR46825:SF9">
    <property type="entry name" value="BETA-LACTAMASE-RELATED DOMAIN-CONTAINING PROTEIN"/>
    <property type="match status" value="1"/>
</dbReference>
<dbReference type="InterPro" id="IPR033134">
    <property type="entry name" value="Asp/Glu_racemase_AS_2"/>
</dbReference>
<feature type="signal peptide" evidence="1">
    <location>
        <begin position="1"/>
        <end position="26"/>
    </location>
</feature>
<dbReference type="PANTHER" id="PTHR46825">
    <property type="entry name" value="D-ALANYL-D-ALANINE-CARBOXYPEPTIDASE/ENDOPEPTIDASE AMPH"/>
    <property type="match status" value="1"/>
</dbReference>
<evidence type="ECO:0000313" key="4">
    <source>
        <dbReference type="Proteomes" id="UP000293874"/>
    </source>
</evidence>
<comment type="caution">
    <text evidence="3">The sequence shown here is derived from an EMBL/GenBank/DDBJ whole genome shotgun (WGS) entry which is preliminary data.</text>
</comment>
<evidence type="ECO:0000313" key="3">
    <source>
        <dbReference type="EMBL" id="RZS76613.1"/>
    </source>
</evidence>
<feature type="chain" id="PRO_5020228776" evidence="1">
    <location>
        <begin position="27"/>
        <end position="976"/>
    </location>
</feature>
<dbReference type="Gene3D" id="3.40.50.1860">
    <property type="match status" value="2"/>
</dbReference>
<dbReference type="InterPro" id="IPR012338">
    <property type="entry name" value="Beta-lactam/transpept-like"/>
</dbReference>
<feature type="domain" description="Beta-lactamase-related" evidence="2">
    <location>
        <begin position="514"/>
        <end position="858"/>
    </location>
</feature>
<evidence type="ECO:0000259" key="2">
    <source>
        <dbReference type="Pfam" id="PF00144"/>
    </source>
</evidence>
<dbReference type="InterPro" id="IPR050491">
    <property type="entry name" value="AmpC-like"/>
</dbReference>
<accession>A0A4Q7N6B2</accession>
<dbReference type="PROSITE" id="PS00924">
    <property type="entry name" value="ASP_GLU_RACEMASE_2"/>
    <property type="match status" value="1"/>
</dbReference>
<keyword evidence="1" id="KW-0732">Signal</keyword>
<evidence type="ECO:0000256" key="1">
    <source>
        <dbReference type="SAM" id="SignalP"/>
    </source>
</evidence>
<dbReference type="SUPFAM" id="SSF56601">
    <property type="entry name" value="beta-lactamase/transpeptidase-like"/>
    <property type="match status" value="1"/>
</dbReference>
<dbReference type="InterPro" id="IPR018187">
    <property type="entry name" value="Asp/Glu_racemase_AS_1"/>
</dbReference>
<dbReference type="Gene3D" id="3.40.710.10">
    <property type="entry name" value="DD-peptidase/beta-lactamase superfamily"/>
    <property type="match status" value="1"/>
</dbReference>
<dbReference type="InterPro" id="IPR001466">
    <property type="entry name" value="Beta-lactam-related"/>
</dbReference>
<dbReference type="RefSeq" id="WP_207234231.1">
    <property type="nucleotide sequence ID" value="NZ_CP042431.1"/>
</dbReference>
<organism evidence="3 4">
    <name type="scientific">Pseudobacter ginsenosidimutans</name>
    <dbReference type="NCBI Taxonomy" id="661488"/>
    <lineage>
        <taxon>Bacteria</taxon>
        <taxon>Pseudomonadati</taxon>
        <taxon>Bacteroidota</taxon>
        <taxon>Chitinophagia</taxon>
        <taxon>Chitinophagales</taxon>
        <taxon>Chitinophagaceae</taxon>
        <taxon>Pseudobacter</taxon>
    </lineage>
</organism>
<protein>
    <submittedName>
        <fullName evidence="3">CubicO group peptidase (Beta-lactamase class C family)</fullName>
    </submittedName>
</protein>
<dbReference type="Proteomes" id="UP000293874">
    <property type="component" value="Unassembled WGS sequence"/>
</dbReference>
<sequence length="976" mass="109196">MMNSYKRTALSFGLSICICTPVSLYAQSTTHSAALAPMEKAMVSDRNNFFFIDPAHYPGGDASLPVGVFDSGTGGLTILNTLLNYDEHHNSTGKQGKDAVADFAKEKFIYLADQANMPYGNYYSEKKSDLLIEHVLKDVQFLMSDKYYAGAENKQYSTDKKRVKTIVIACNTATAYAKSHLEDFIRRTGINLKIIGVIDAGARGALEQIGKNENASIAVFATVGTVASGGYERTILAFKDKLGYTGKLNILSQGGYGLAEAVDEEPDFINRKASSPAANYRGPSLQSAEYKIDKTLLDLYNFNFDHNQMLCDTKNSDDCQVMQLNSTGNYVRYHLVSLMEKMRKSPGAPPLKALILGCTHYPYLVKEIRQTLQELYHYKKNGKYIYRPFMVADVKLIDPAVNVAAELYDHLAQQKLLNSEGNQAESEFYISVPNNDNPQTRTDAQGRFTYAYKYGRKAGEIQEYVKMVPFSESNIPAETFARFRELIPSTHALIQAYRNKQEKWKNALQVVDGIYKDFARKNDYPGLVYGIVRNGQLIYTGNTGLSNIEKQIPATSTSAFRIASMTKSFVSVAILQLRDQGKLKLDDPAYNYIPELKQQHYASDDAPLLTVRHLLTHAAGFPEDNPWGDRQLAISNEAMLAMVKKGISFSNSPGVKYEYSNLGFALLGYIIQQVSGLPYEEYIDKNILTPLNMAHTYWEYSKVPANELALGYRRLNNNWVEQPMLHSGAYGAMGGMITTIEDFAKYMNFHLSGWPARNGPEDGPLKRSSIREMQQPWNFNTLNARYQFPGETSACPMVAAYGYGLRWTRDCKGRVMVGHSGGLPGFGTNWTILPDYGIGVVCFANLTYASATYINTVVIDTLLDLTGATPRPIPVTPILDQRKKELVAFLPDWQNATNSDAFADNFFLDYFPDSLRKEAKDIFTKAGAIKSIGTMVPENNLRGYFLIEGEKATIEVRFTLTPETPAKIQEYEIRRL</sequence>
<gene>
    <name evidence="3" type="ORF">EV199_2499</name>
</gene>
<dbReference type="InterPro" id="IPR001920">
    <property type="entry name" value="Asp/Glu_race"/>
</dbReference>
<dbReference type="EMBL" id="SGXA01000001">
    <property type="protein sequence ID" value="RZS76613.1"/>
    <property type="molecule type" value="Genomic_DNA"/>
</dbReference>
<dbReference type="GO" id="GO:0016855">
    <property type="term" value="F:racemase and epimerase activity, acting on amino acids and derivatives"/>
    <property type="evidence" value="ECO:0007669"/>
    <property type="project" value="InterPro"/>
</dbReference>